<keyword evidence="2" id="KW-1185">Reference proteome</keyword>
<dbReference type="Proteomes" id="UP000298030">
    <property type="component" value="Unassembled WGS sequence"/>
</dbReference>
<dbReference type="EMBL" id="QPFP01000015">
    <property type="protein sequence ID" value="TEB32484.1"/>
    <property type="molecule type" value="Genomic_DNA"/>
</dbReference>
<dbReference type="AlphaFoldDB" id="A0A4Y7TEV5"/>
<comment type="caution">
    <text evidence="1">The sequence shown here is derived from an EMBL/GenBank/DDBJ whole genome shotgun (WGS) entry which is preliminary data.</text>
</comment>
<sequence>MSLCLQIPEVVHIICDELDEDSALSLGIAHKGFLEPALDKRWRHLTSFMPLVACSPDDLLETDEWVPSGPCNDPCKALVWFDYSHGTGRWTNPLPTVPPMGTDTSQAADTVGRQKISRLLCSKNTLVSAHL</sequence>
<protein>
    <submittedName>
        <fullName evidence="1">Uncharacterized protein</fullName>
    </submittedName>
</protein>
<gene>
    <name evidence="1" type="ORF">FA13DRAFT_1731699</name>
</gene>
<reference evidence="1 2" key="1">
    <citation type="journal article" date="2019" name="Nat. Ecol. Evol.">
        <title>Megaphylogeny resolves global patterns of mushroom evolution.</title>
        <authorList>
            <person name="Varga T."/>
            <person name="Krizsan K."/>
            <person name="Foldi C."/>
            <person name="Dima B."/>
            <person name="Sanchez-Garcia M."/>
            <person name="Sanchez-Ramirez S."/>
            <person name="Szollosi G.J."/>
            <person name="Szarkandi J.G."/>
            <person name="Papp V."/>
            <person name="Albert L."/>
            <person name="Andreopoulos W."/>
            <person name="Angelini C."/>
            <person name="Antonin V."/>
            <person name="Barry K.W."/>
            <person name="Bougher N.L."/>
            <person name="Buchanan P."/>
            <person name="Buyck B."/>
            <person name="Bense V."/>
            <person name="Catcheside P."/>
            <person name="Chovatia M."/>
            <person name="Cooper J."/>
            <person name="Damon W."/>
            <person name="Desjardin D."/>
            <person name="Finy P."/>
            <person name="Geml J."/>
            <person name="Haridas S."/>
            <person name="Hughes K."/>
            <person name="Justo A."/>
            <person name="Karasinski D."/>
            <person name="Kautmanova I."/>
            <person name="Kiss B."/>
            <person name="Kocsube S."/>
            <person name="Kotiranta H."/>
            <person name="LaButti K.M."/>
            <person name="Lechner B.E."/>
            <person name="Liimatainen K."/>
            <person name="Lipzen A."/>
            <person name="Lukacs Z."/>
            <person name="Mihaltcheva S."/>
            <person name="Morgado L.N."/>
            <person name="Niskanen T."/>
            <person name="Noordeloos M.E."/>
            <person name="Ohm R.A."/>
            <person name="Ortiz-Santana B."/>
            <person name="Ovrebo C."/>
            <person name="Racz N."/>
            <person name="Riley R."/>
            <person name="Savchenko A."/>
            <person name="Shiryaev A."/>
            <person name="Soop K."/>
            <person name="Spirin V."/>
            <person name="Szebenyi C."/>
            <person name="Tomsovsky M."/>
            <person name="Tulloss R.E."/>
            <person name="Uehling J."/>
            <person name="Grigoriev I.V."/>
            <person name="Vagvolgyi C."/>
            <person name="Papp T."/>
            <person name="Martin F.M."/>
            <person name="Miettinen O."/>
            <person name="Hibbett D.S."/>
            <person name="Nagy L.G."/>
        </authorList>
    </citation>
    <scope>NUCLEOTIDE SEQUENCE [LARGE SCALE GENOMIC DNA]</scope>
    <source>
        <strain evidence="1 2">FP101781</strain>
    </source>
</reference>
<organism evidence="1 2">
    <name type="scientific">Coprinellus micaceus</name>
    <name type="common">Glistening ink-cap mushroom</name>
    <name type="synonym">Coprinus micaceus</name>
    <dbReference type="NCBI Taxonomy" id="71717"/>
    <lineage>
        <taxon>Eukaryota</taxon>
        <taxon>Fungi</taxon>
        <taxon>Dikarya</taxon>
        <taxon>Basidiomycota</taxon>
        <taxon>Agaricomycotina</taxon>
        <taxon>Agaricomycetes</taxon>
        <taxon>Agaricomycetidae</taxon>
        <taxon>Agaricales</taxon>
        <taxon>Agaricineae</taxon>
        <taxon>Psathyrellaceae</taxon>
        <taxon>Coprinellus</taxon>
    </lineage>
</organism>
<evidence type="ECO:0000313" key="2">
    <source>
        <dbReference type="Proteomes" id="UP000298030"/>
    </source>
</evidence>
<evidence type="ECO:0000313" key="1">
    <source>
        <dbReference type="EMBL" id="TEB32484.1"/>
    </source>
</evidence>
<feature type="non-terminal residue" evidence="1">
    <location>
        <position position="1"/>
    </location>
</feature>
<dbReference type="OrthoDB" id="3543113at2759"/>
<accession>A0A4Y7TEV5</accession>
<name>A0A4Y7TEV5_COPMI</name>
<proteinExistence type="predicted"/>